<evidence type="ECO:0000256" key="2">
    <source>
        <dbReference type="ARBA" id="ARBA00022803"/>
    </source>
</evidence>
<evidence type="ECO:0000313" key="5">
    <source>
        <dbReference type="EMBL" id="MFC1854101.1"/>
    </source>
</evidence>
<feature type="region of interest" description="Disordered" evidence="4">
    <location>
        <begin position="548"/>
        <end position="602"/>
    </location>
</feature>
<organism evidence="5 6">
    <name type="scientific">candidate division CSSED10-310 bacterium</name>
    <dbReference type="NCBI Taxonomy" id="2855610"/>
    <lineage>
        <taxon>Bacteria</taxon>
        <taxon>Bacteria division CSSED10-310</taxon>
    </lineage>
</organism>
<accession>A0ABV6Z6W5</accession>
<feature type="compositionally biased region" description="Pro residues" evidence="4">
    <location>
        <begin position="554"/>
        <end position="563"/>
    </location>
</feature>
<dbReference type="EMBL" id="JBHPBY010000719">
    <property type="protein sequence ID" value="MFC1854101.1"/>
    <property type="molecule type" value="Genomic_DNA"/>
</dbReference>
<proteinExistence type="predicted"/>
<comment type="caution">
    <text evidence="5">The sequence shown here is derived from an EMBL/GenBank/DDBJ whole genome shotgun (WGS) entry which is preliminary data.</text>
</comment>
<gene>
    <name evidence="5" type="ORF">ACFL27_28290</name>
</gene>
<evidence type="ECO:0000256" key="1">
    <source>
        <dbReference type="ARBA" id="ARBA00022737"/>
    </source>
</evidence>
<name>A0ABV6Z6W5_UNCC1</name>
<feature type="region of interest" description="Disordered" evidence="4">
    <location>
        <begin position="428"/>
        <end position="463"/>
    </location>
</feature>
<dbReference type="PROSITE" id="PS50005">
    <property type="entry name" value="TPR"/>
    <property type="match status" value="1"/>
</dbReference>
<dbReference type="InterPro" id="IPR051685">
    <property type="entry name" value="Ycf3/AcsC/BcsC/TPR_MFPF"/>
</dbReference>
<protein>
    <submittedName>
        <fullName evidence="5">Tetratricopeptide repeat protein</fullName>
    </submittedName>
</protein>
<dbReference type="SMART" id="SM00028">
    <property type="entry name" value="TPR"/>
    <property type="match status" value="4"/>
</dbReference>
<dbReference type="InterPro" id="IPR013105">
    <property type="entry name" value="TPR_2"/>
</dbReference>
<evidence type="ECO:0000256" key="4">
    <source>
        <dbReference type="SAM" id="MobiDB-lite"/>
    </source>
</evidence>
<dbReference type="InterPro" id="IPR011990">
    <property type="entry name" value="TPR-like_helical_dom_sf"/>
</dbReference>
<dbReference type="Pfam" id="PF14559">
    <property type="entry name" value="TPR_19"/>
    <property type="match status" value="1"/>
</dbReference>
<feature type="non-terminal residue" evidence="5">
    <location>
        <position position="1"/>
    </location>
</feature>
<dbReference type="Pfam" id="PF07719">
    <property type="entry name" value="TPR_2"/>
    <property type="match status" value="1"/>
</dbReference>
<evidence type="ECO:0000256" key="3">
    <source>
        <dbReference type="PROSITE-ProRule" id="PRU00339"/>
    </source>
</evidence>
<keyword evidence="6" id="KW-1185">Reference proteome</keyword>
<reference evidence="5 6" key="1">
    <citation type="submission" date="2024-09" db="EMBL/GenBank/DDBJ databases">
        <title>Laminarin stimulates single cell rates of sulfate reduction while oxygen inhibits transcriptomic activity in coastal marine sediment.</title>
        <authorList>
            <person name="Lindsay M."/>
            <person name="Orcutt B."/>
            <person name="Emerson D."/>
            <person name="Stepanauskas R."/>
            <person name="D'Angelo T."/>
        </authorList>
    </citation>
    <scope>NUCLEOTIDE SEQUENCE [LARGE SCALE GENOMIC DNA]</scope>
    <source>
        <strain evidence="5">SAG AM-311-K15</strain>
    </source>
</reference>
<evidence type="ECO:0000313" key="6">
    <source>
        <dbReference type="Proteomes" id="UP001594351"/>
    </source>
</evidence>
<dbReference type="Gene3D" id="1.25.40.10">
    <property type="entry name" value="Tetratricopeptide repeat domain"/>
    <property type="match status" value="2"/>
</dbReference>
<sequence length="774" mass="88470">ITRDEFSQQLFYLSQKTYFHCLLLTNADYSFQEVPDILTSIAAGQNLIETFQAYDYLTDSLLDLTNFYFKLSKVPVQSETGAVVVQQDAVAERILANIDGLKSTHQILYELSDIDIFDAFLRFYNLLNEGMIQFSSEKPMQFYASFPGTEEQMDAILEVYIGILPTFTALMQETGADQKYSADVLAHKKVQLFYPLLFQKVQTFQSALEFVENVRSCVLEIEPQYKLPFFKKGLSAYLLELLFLLKGIEGGAEYYKCEHKARTYLDYTQKMGYPSQSEISRDILLIINLVNDALREVTAVVSEVVDERSKLDQLVSEGNILEAYMLLREEYSERECELDETLVSQIHTDVLALFKQEVGDQTIKFKAISFQDPALIACETLDSDDGFILSQLQSPLSINQLLQITGIQERELYHRLYNLKHKNLIYLPSPPSSQKKSGPPPPAGQAEDLPVPRADTPPIPGALRKEDQKLLQRLRLELQEMSVLSPHEIFGLTPRSTKQDFEDNWTVLKSGYIPENYPASMREQLKPLLNKITVLIDEAAEMTTTYFRSRKTKPPAPQLPPQPVSEHAEVAAHKAESAPSPRSISDPHAKKTDQEVKKVTGPDTRVKKAQELFQKGIMLRKQNHYQEAIDCFQQAQKLTPQNYSLQSMSEQTREEFQQYQSKFNFEKGLQAQQNGDIKAALQHFKQAVKFDTKKPEYFFEMAKLLATGFNQVQKAEYHCRKALEMEPGKSAYHVLLGKLLKAQGMLTEARNVFLEALRWNKQDADARRELNLLP</sequence>
<feature type="repeat" description="TPR" evidence="3">
    <location>
        <begin position="609"/>
        <end position="642"/>
    </location>
</feature>
<dbReference type="Proteomes" id="UP001594351">
    <property type="component" value="Unassembled WGS sequence"/>
</dbReference>
<feature type="compositionally biased region" description="Basic and acidic residues" evidence="4">
    <location>
        <begin position="585"/>
        <end position="602"/>
    </location>
</feature>
<keyword evidence="1" id="KW-0677">Repeat</keyword>
<dbReference type="PANTHER" id="PTHR44943">
    <property type="entry name" value="CELLULOSE SYNTHASE OPERON PROTEIN C"/>
    <property type="match status" value="1"/>
</dbReference>
<dbReference type="SUPFAM" id="SSF48452">
    <property type="entry name" value="TPR-like"/>
    <property type="match status" value="1"/>
</dbReference>
<dbReference type="PANTHER" id="PTHR44943:SF8">
    <property type="entry name" value="TPR REPEAT-CONTAINING PROTEIN MJ0263"/>
    <property type="match status" value="1"/>
</dbReference>
<dbReference type="InterPro" id="IPR019734">
    <property type="entry name" value="TPR_rpt"/>
</dbReference>
<keyword evidence="2 3" id="KW-0802">TPR repeat</keyword>
<feature type="compositionally biased region" description="Basic and acidic residues" evidence="4">
    <location>
        <begin position="566"/>
        <end position="576"/>
    </location>
</feature>